<feature type="region of interest" description="Disordered" evidence="1">
    <location>
        <begin position="196"/>
        <end position="215"/>
    </location>
</feature>
<feature type="region of interest" description="Disordered" evidence="1">
    <location>
        <begin position="99"/>
        <end position="147"/>
    </location>
</feature>
<feature type="region of interest" description="Disordered" evidence="1">
    <location>
        <begin position="271"/>
        <end position="304"/>
    </location>
</feature>
<proteinExistence type="predicted"/>
<feature type="compositionally biased region" description="Low complexity" evidence="1">
    <location>
        <begin position="276"/>
        <end position="300"/>
    </location>
</feature>
<sequence length="351" mass="38425">MTSFISTVKADDQTLSRKRGKRNTGAARPAARSKADVCERMRRWRAENAEKNRNNDMRCRVYRLARQRFGLEDTPERQEWIQKEINRRIERRRLRENCKQPSFRESHSYQMSASSANSPDIGKIIAPTQGNGSSVCRSTQPSVSPTPSYASAWSVGSCFSAPPPHTTGPFGDHSTSPSPASYYNRSSSSYIPRAVSHPPLHTVEPQFTPRGPVLDREPRDWLRGLGLPLTSTLSRHGWGCTSLPTTPVLKAEQGVQPVPITQSVSEAAYKWGTGTSSTPSSLPSSPVQSSSSGPFSRPAPANARNTMTSGVQQLDDCFPQPHGLGLPSKLPTNGTNHFATSISLPPMSQLV</sequence>
<accession>A0A9W8ANP4</accession>
<dbReference type="Proteomes" id="UP001150925">
    <property type="component" value="Unassembled WGS sequence"/>
</dbReference>
<evidence type="ECO:0000313" key="3">
    <source>
        <dbReference type="EMBL" id="KAJ1952990.1"/>
    </source>
</evidence>
<reference evidence="3" key="1">
    <citation type="submission" date="2022-07" db="EMBL/GenBank/DDBJ databases">
        <title>Phylogenomic reconstructions and comparative analyses of Kickxellomycotina fungi.</title>
        <authorList>
            <person name="Reynolds N.K."/>
            <person name="Stajich J.E."/>
            <person name="Barry K."/>
            <person name="Grigoriev I.V."/>
            <person name="Crous P."/>
            <person name="Smith M.E."/>
        </authorList>
    </citation>
    <scope>NUCLEOTIDE SEQUENCE</scope>
    <source>
        <strain evidence="3">RSA 1196</strain>
    </source>
</reference>
<comment type="caution">
    <text evidence="3">The sequence shown here is derived from an EMBL/GenBank/DDBJ whole genome shotgun (WGS) entry which is preliminary data.</text>
</comment>
<dbReference type="InterPro" id="IPR021386">
    <property type="entry name" value="SPP41_DUF3020"/>
</dbReference>
<dbReference type="EMBL" id="JANBPY010003013">
    <property type="protein sequence ID" value="KAJ1952990.1"/>
    <property type="molecule type" value="Genomic_DNA"/>
</dbReference>
<gene>
    <name evidence="3" type="ORF">IWQ62_006095</name>
</gene>
<feature type="domain" description="DUF3020" evidence="2">
    <location>
        <begin position="39"/>
        <end position="84"/>
    </location>
</feature>
<protein>
    <recommendedName>
        <fullName evidence="2">DUF3020 domain-containing protein</fullName>
    </recommendedName>
</protein>
<dbReference type="AlphaFoldDB" id="A0A9W8ANP4"/>
<evidence type="ECO:0000259" key="2">
    <source>
        <dbReference type="Pfam" id="PF11223"/>
    </source>
</evidence>
<keyword evidence="4" id="KW-1185">Reference proteome</keyword>
<evidence type="ECO:0000313" key="4">
    <source>
        <dbReference type="Proteomes" id="UP001150925"/>
    </source>
</evidence>
<feature type="compositionally biased region" description="Polar residues" evidence="1">
    <location>
        <begin position="108"/>
        <end position="118"/>
    </location>
</feature>
<dbReference type="OrthoDB" id="5595797at2759"/>
<name>A0A9W8ANP4_9FUNG</name>
<dbReference type="Pfam" id="PF11223">
    <property type="entry name" value="DUF3020"/>
    <property type="match status" value="1"/>
</dbReference>
<evidence type="ECO:0000256" key="1">
    <source>
        <dbReference type="SAM" id="MobiDB-lite"/>
    </source>
</evidence>
<feature type="region of interest" description="Disordered" evidence="1">
    <location>
        <begin position="1"/>
        <end position="35"/>
    </location>
</feature>
<organism evidence="3 4">
    <name type="scientific">Dispira parvispora</name>
    <dbReference type="NCBI Taxonomy" id="1520584"/>
    <lineage>
        <taxon>Eukaryota</taxon>
        <taxon>Fungi</taxon>
        <taxon>Fungi incertae sedis</taxon>
        <taxon>Zoopagomycota</taxon>
        <taxon>Kickxellomycotina</taxon>
        <taxon>Dimargaritomycetes</taxon>
        <taxon>Dimargaritales</taxon>
        <taxon>Dimargaritaceae</taxon>
        <taxon>Dispira</taxon>
    </lineage>
</organism>
<feature type="compositionally biased region" description="Polar residues" evidence="1">
    <location>
        <begin position="128"/>
        <end position="147"/>
    </location>
</feature>